<sequence>MDGLAPPVFTTLLCFGYGRSDLLNGRQPATTMRNWRLEAGGWRLELGLSDKTRDGERGTYPPLGVMKEGTLSPAASAKVGRLQPAGALTAAPETIGEDSQEIYHQQKRPPKKHCYL</sequence>
<dbReference type="GeneID" id="85396750"/>
<keyword evidence="3" id="KW-1185">Reference proteome</keyword>
<feature type="region of interest" description="Disordered" evidence="1">
    <location>
        <begin position="83"/>
        <end position="116"/>
    </location>
</feature>
<proteinExistence type="predicted"/>
<dbReference type="Proteomes" id="UP001244207">
    <property type="component" value="Unassembled WGS sequence"/>
</dbReference>
<dbReference type="EMBL" id="JAHMHS010000045">
    <property type="protein sequence ID" value="KAK1725054.1"/>
    <property type="molecule type" value="Genomic_DNA"/>
</dbReference>
<dbReference type="AlphaFoldDB" id="A0AAD8XER4"/>
<dbReference type="RefSeq" id="XP_060365109.1">
    <property type="nucleotide sequence ID" value="XM_060512852.1"/>
</dbReference>
<gene>
    <name evidence="2" type="ORF">BDZ83DRAFT_730662</name>
</gene>
<comment type="caution">
    <text evidence="2">The sequence shown here is derived from an EMBL/GenBank/DDBJ whole genome shotgun (WGS) entry which is preliminary data.</text>
</comment>
<reference evidence="2" key="1">
    <citation type="submission" date="2021-12" db="EMBL/GenBank/DDBJ databases">
        <title>Comparative genomics, transcriptomics and evolutionary studies reveal genomic signatures of adaptation to plant cell wall in hemibiotrophic fungi.</title>
        <authorList>
            <consortium name="DOE Joint Genome Institute"/>
            <person name="Baroncelli R."/>
            <person name="Diaz J.F."/>
            <person name="Benocci T."/>
            <person name="Peng M."/>
            <person name="Battaglia E."/>
            <person name="Haridas S."/>
            <person name="Andreopoulos W."/>
            <person name="Labutti K."/>
            <person name="Pangilinan J."/>
            <person name="Floch G.L."/>
            <person name="Makela M.R."/>
            <person name="Henrissat B."/>
            <person name="Grigoriev I.V."/>
            <person name="Crouch J.A."/>
            <person name="De Vries R.P."/>
            <person name="Sukno S.A."/>
            <person name="Thon M.R."/>
        </authorList>
    </citation>
    <scope>NUCLEOTIDE SEQUENCE</scope>
    <source>
        <strain evidence="2">CBS 112980</strain>
    </source>
</reference>
<name>A0AAD8XER4_GLOAC</name>
<organism evidence="2 3">
    <name type="scientific">Glomerella acutata</name>
    <name type="common">Colletotrichum acutatum</name>
    <dbReference type="NCBI Taxonomy" id="27357"/>
    <lineage>
        <taxon>Eukaryota</taxon>
        <taxon>Fungi</taxon>
        <taxon>Dikarya</taxon>
        <taxon>Ascomycota</taxon>
        <taxon>Pezizomycotina</taxon>
        <taxon>Sordariomycetes</taxon>
        <taxon>Hypocreomycetidae</taxon>
        <taxon>Glomerellales</taxon>
        <taxon>Glomerellaceae</taxon>
        <taxon>Colletotrichum</taxon>
        <taxon>Colletotrichum acutatum species complex</taxon>
    </lineage>
</organism>
<evidence type="ECO:0000313" key="3">
    <source>
        <dbReference type="Proteomes" id="UP001244207"/>
    </source>
</evidence>
<evidence type="ECO:0000256" key="1">
    <source>
        <dbReference type="SAM" id="MobiDB-lite"/>
    </source>
</evidence>
<feature type="compositionally biased region" description="Basic residues" evidence="1">
    <location>
        <begin position="105"/>
        <end position="116"/>
    </location>
</feature>
<accession>A0AAD8XER4</accession>
<protein>
    <submittedName>
        <fullName evidence="2">Uncharacterized protein</fullName>
    </submittedName>
</protein>
<evidence type="ECO:0000313" key="2">
    <source>
        <dbReference type="EMBL" id="KAK1725054.1"/>
    </source>
</evidence>